<dbReference type="SUPFAM" id="SSF56112">
    <property type="entry name" value="Protein kinase-like (PK-like)"/>
    <property type="match status" value="1"/>
</dbReference>
<comment type="caution">
    <text evidence="6">The sequence shown here is derived from an EMBL/GenBank/DDBJ whole genome shotgun (WGS) entry which is preliminary data.</text>
</comment>
<reference evidence="7" key="1">
    <citation type="journal article" date="2019" name="Gigascience">
        <title>De novo genome assembly of the endangered Acer yangbiense, a plant species with extremely small populations endemic to Yunnan Province, China.</title>
        <authorList>
            <person name="Yang J."/>
            <person name="Wariss H.M."/>
            <person name="Tao L."/>
            <person name="Zhang R."/>
            <person name="Yun Q."/>
            <person name="Hollingsworth P."/>
            <person name="Dao Z."/>
            <person name="Luo G."/>
            <person name="Guo H."/>
            <person name="Ma Y."/>
            <person name="Sun W."/>
        </authorList>
    </citation>
    <scope>NUCLEOTIDE SEQUENCE [LARGE SCALE GENOMIC DNA]</scope>
    <source>
        <strain evidence="7">cv. Malutang</strain>
    </source>
</reference>
<proteinExistence type="predicted"/>
<dbReference type="InterPro" id="IPR001480">
    <property type="entry name" value="Bulb-type_lectin_dom"/>
</dbReference>
<feature type="transmembrane region" description="Helical" evidence="4">
    <location>
        <begin position="610"/>
        <end position="632"/>
    </location>
</feature>
<evidence type="ECO:0000256" key="2">
    <source>
        <dbReference type="ARBA" id="ARBA00023157"/>
    </source>
</evidence>
<dbReference type="PANTHER" id="PTHR47976:SF7">
    <property type="entry name" value="RECEPTOR-LIKE SERINE_THREONINE-PROTEIN KINASE"/>
    <property type="match status" value="1"/>
</dbReference>
<dbReference type="InterPro" id="IPR011009">
    <property type="entry name" value="Kinase-like_dom_sf"/>
</dbReference>
<keyword evidence="1" id="KW-0732">Signal</keyword>
<organism evidence="6 7">
    <name type="scientific">Acer yangbiense</name>
    <dbReference type="NCBI Taxonomy" id="1000413"/>
    <lineage>
        <taxon>Eukaryota</taxon>
        <taxon>Viridiplantae</taxon>
        <taxon>Streptophyta</taxon>
        <taxon>Embryophyta</taxon>
        <taxon>Tracheophyta</taxon>
        <taxon>Spermatophyta</taxon>
        <taxon>Magnoliopsida</taxon>
        <taxon>eudicotyledons</taxon>
        <taxon>Gunneridae</taxon>
        <taxon>Pentapetalae</taxon>
        <taxon>rosids</taxon>
        <taxon>malvids</taxon>
        <taxon>Sapindales</taxon>
        <taxon>Sapindaceae</taxon>
        <taxon>Hippocastanoideae</taxon>
        <taxon>Acereae</taxon>
        <taxon>Acer</taxon>
    </lineage>
</organism>
<dbReference type="SMART" id="SM00108">
    <property type="entry name" value="B_lectin"/>
    <property type="match status" value="2"/>
</dbReference>
<evidence type="ECO:0000256" key="4">
    <source>
        <dbReference type="SAM" id="Phobius"/>
    </source>
</evidence>
<keyword evidence="2" id="KW-1015">Disulfide bond</keyword>
<dbReference type="Pfam" id="PF01453">
    <property type="entry name" value="B_lectin"/>
    <property type="match status" value="1"/>
</dbReference>
<evidence type="ECO:0000259" key="5">
    <source>
        <dbReference type="PROSITE" id="PS50927"/>
    </source>
</evidence>
<dbReference type="FunFam" id="2.90.10.10:FF:000013">
    <property type="entry name" value="G-type lectin S-receptor-like serine/threonine-protein kinase LECRK1"/>
    <property type="match status" value="1"/>
</dbReference>
<dbReference type="Gene3D" id="1.10.510.10">
    <property type="entry name" value="Transferase(Phosphotransferase) domain 1"/>
    <property type="match status" value="1"/>
</dbReference>
<protein>
    <recommendedName>
        <fullName evidence="5">Bulb-type lectin domain-containing protein</fullName>
    </recommendedName>
</protein>
<dbReference type="SUPFAM" id="SSF51110">
    <property type="entry name" value="alpha-D-mannose-specific plant lectins"/>
    <property type="match status" value="2"/>
</dbReference>
<dbReference type="Proteomes" id="UP000323000">
    <property type="component" value="Chromosome 3"/>
</dbReference>
<dbReference type="InterPro" id="IPR000858">
    <property type="entry name" value="S_locus_glycoprot_dom"/>
</dbReference>
<dbReference type="InterPro" id="IPR051343">
    <property type="entry name" value="G-type_lectin_kinases/EP1-like"/>
</dbReference>
<dbReference type="OrthoDB" id="758220at2759"/>
<accession>A0A5C7IDU4</accession>
<keyword evidence="7" id="KW-1185">Reference proteome</keyword>
<evidence type="ECO:0000313" key="7">
    <source>
        <dbReference type="Proteomes" id="UP000323000"/>
    </source>
</evidence>
<dbReference type="Gene3D" id="2.90.10.10">
    <property type="entry name" value="Bulb-type lectin domain"/>
    <property type="match status" value="2"/>
</dbReference>
<dbReference type="AlphaFoldDB" id="A0A5C7IDU4"/>
<dbReference type="FunFam" id="2.90.10.10:FF:000026">
    <property type="entry name" value="Serine/threonine-protein kinase"/>
    <property type="match status" value="1"/>
</dbReference>
<dbReference type="PANTHER" id="PTHR47976">
    <property type="entry name" value="G-TYPE LECTIN S-RECEPTOR-LIKE SERINE/THREONINE-PROTEIN KINASE SD2-5"/>
    <property type="match status" value="1"/>
</dbReference>
<feature type="domain" description="Bulb-type lectin" evidence="5">
    <location>
        <begin position="32"/>
        <end position="153"/>
    </location>
</feature>
<dbReference type="Pfam" id="PF00954">
    <property type="entry name" value="S_locus_glycop"/>
    <property type="match status" value="1"/>
</dbReference>
<evidence type="ECO:0000256" key="3">
    <source>
        <dbReference type="ARBA" id="ARBA00023180"/>
    </source>
</evidence>
<feature type="transmembrane region" description="Helical" evidence="4">
    <location>
        <begin position="476"/>
        <end position="495"/>
    </location>
</feature>
<dbReference type="InterPro" id="IPR036426">
    <property type="entry name" value="Bulb-type_lectin_dom_sf"/>
</dbReference>
<evidence type="ECO:0000313" key="6">
    <source>
        <dbReference type="EMBL" id="TXG67218.1"/>
    </source>
</evidence>
<keyword evidence="3" id="KW-0325">Glycoprotein</keyword>
<feature type="transmembrane region" description="Helical" evidence="4">
    <location>
        <begin position="638"/>
        <end position="660"/>
    </location>
</feature>
<keyword evidence="4" id="KW-1133">Transmembrane helix</keyword>
<sequence>MQMQRDHFLLMYYFIIFFVTSISSLATAQQRHYNISRGSSLTPTKTSSWPSSSGLYAFSFYQRGNGGYAVGVFLAGIPEKTVVWTALRDNPPVSANATLLFTAAEGRLVLQTAQGQDTNITDIAQTASYASMLDTGNFVLYNYDGDILWQSFKYPTDTLLPTQTLSAGMELFSSVSETDQSTGFFRLKMQSDGNLVQYPKNTPDTAPYSYFSSFTDRTGDKVTLNLDVDGSLYLLNANSFKLKNLTSGVYKTRGTIFMMRIDSDGLFRLYSHRADNSNRWSVVWNSTDDRCDPKGLCGLNSFCFLNDLVTGCRCLPGFALVNQDNRNSDCERNFTSGSCKSKGKKYTLEELNNTSWEEVSYSVLSQTSKEDCSQSCLVDRNCEAALFKEGVCRKQRLPFRYGKRTRDSNIALIKVEGTSESSNDGILPTLEGKKEISTNIFIIISCLSSVNFPFLKKKKQVEKERKLFDGEKKLSWVIAIVVVVAVLLPASYIVYRWRRRLKEKEEMERSQDMLLFDINMSMETSTSELSEEERAKDKSIQDAEMFDKMLNMISGYMAPDYALQGLFSIKSDVFSFGVLLLETLSSKKNTGFYNTDSLNLLGHLGRCGRCFGVFAVVRLLGCCGCGWSLLPFGCACVLFGLFFVVLFSAVAVFAACCGFLRGCDVSVPPAVFWRFASPVFGVL</sequence>
<dbReference type="EMBL" id="VAHF01000003">
    <property type="protein sequence ID" value="TXG67218.1"/>
    <property type="molecule type" value="Genomic_DNA"/>
</dbReference>
<dbReference type="GO" id="GO:0048544">
    <property type="term" value="P:recognition of pollen"/>
    <property type="evidence" value="ECO:0007669"/>
    <property type="project" value="InterPro"/>
</dbReference>
<evidence type="ECO:0000256" key="1">
    <source>
        <dbReference type="ARBA" id="ARBA00022729"/>
    </source>
</evidence>
<keyword evidence="4" id="KW-0812">Transmembrane</keyword>
<keyword evidence="4" id="KW-0472">Membrane</keyword>
<dbReference type="PROSITE" id="PS50927">
    <property type="entry name" value="BULB_LECTIN"/>
    <property type="match status" value="1"/>
</dbReference>
<name>A0A5C7IDU4_9ROSI</name>
<gene>
    <name evidence="6" type="ORF">EZV62_008493</name>
</gene>